<name>A0AAD6HJM8_9EURO</name>
<evidence type="ECO:0000313" key="1">
    <source>
        <dbReference type="EMBL" id="KAJ5719867.1"/>
    </source>
</evidence>
<dbReference type="AlphaFoldDB" id="A0AAD6HJM8"/>
<comment type="caution">
    <text evidence="1">The sequence shown here is derived from an EMBL/GenBank/DDBJ whole genome shotgun (WGS) entry which is preliminary data.</text>
</comment>
<sequence length="184" mass="21471">MATFNEYLENLAVDCQLAVDQVIEMLKIAGFSEVDIQTSNSRSFHQVMAQRMAQIATKLQCNPTNYVWRWDFPSQIVRKGHLKEIALYDPNVNTTVLDPFESYDHLDEQDIIGYSIFTIFPTLIKVVRRGDFWGMEFRDIEHTICNGWVIMDLDGGHPGIDVPKRIEFPTKYSISPRKHCWRQR</sequence>
<keyword evidence="2" id="KW-1185">Reference proteome</keyword>
<proteinExistence type="predicted"/>
<evidence type="ECO:0000313" key="2">
    <source>
        <dbReference type="Proteomes" id="UP001215712"/>
    </source>
</evidence>
<reference evidence="1" key="2">
    <citation type="submission" date="2023-01" db="EMBL/GenBank/DDBJ databases">
        <authorList>
            <person name="Petersen C."/>
        </authorList>
    </citation>
    <scope>NUCLEOTIDE SEQUENCE</scope>
    <source>
        <strain evidence="1">IBT 17514</strain>
    </source>
</reference>
<protein>
    <submittedName>
        <fullName evidence="1">Uncharacterized protein</fullName>
    </submittedName>
</protein>
<dbReference type="EMBL" id="JAQJAN010000009">
    <property type="protein sequence ID" value="KAJ5719867.1"/>
    <property type="molecule type" value="Genomic_DNA"/>
</dbReference>
<dbReference type="Proteomes" id="UP001215712">
    <property type="component" value="Unassembled WGS sequence"/>
</dbReference>
<gene>
    <name evidence="1" type="ORF">N7493_006745</name>
</gene>
<accession>A0AAD6HJM8</accession>
<organism evidence="1 2">
    <name type="scientific">Penicillium malachiteum</name>
    <dbReference type="NCBI Taxonomy" id="1324776"/>
    <lineage>
        <taxon>Eukaryota</taxon>
        <taxon>Fungi</taxon>
        <taxon>Dikarya</taxon>
        <taxon>Ascomycota</taxon>
        <taxon>Pezizomycotina</taxon>
        <taxon>Eurotiomycetes</taxon>
        <taxon>Eurotiomycetidae</taxon>
        <taxon>Eurotiales</taxon>
        <taxon>Aspergillaceae</taxon>
        <taxon>Penicillium</taxon>
    </lineage>
</organism>
<reference evidence="1" key="1">
    <citation type="journal article" date="2023" name="IMA Fungus">
        <title>Comparative genomic study of the Penicillium genus elucidates a diverse pangenome and 15 lateral gene transfer events.</title>
        <authorList>
            <person name="Petersen C."/>
            <person name="Sorensen T."/>
            <person name="Nielsen M.R."/>
            <person name="Sondergaard T.E."/>
            <person name="Sorensen J.L."/>
            <person name="Fitzpatrick D.A."/>
            <person name="Frisvad J.C."/>
            <person name="Nielsen K.L."/>
        </authorList>
    </citation>
    <scope>NUCLEOTIDE SEQUENCE</scope>
    <source>
        <strain evidence="1">IBT 17514</strain>
    </source>
</reference>